<dbReference type="EMBL" id="JACBYE010000007">
    <property type="protein sequence ID" value="NYS92813.1"/>
    <property type="molecule type" value="Genomic_DNA"/>
</dbReference>
<keyword evidence="2" id="KW-1185">Reference proteome</keyword>
<gene>
    <name evidence="1" type="ORF">HZZ10_04625</name>
</gene>
<name>A0A853ETV8_9MICO</name>
<accession>A0A853ETV8</accession>
<dbReference type="Proteomes" id="UP000561011">
    <property type="component" value="Unassembled WGS sequence"/>
</dbReference>
<reference evidence="1 2" key="1">
    <citation type="submission" date="2020-07" db="EMBL/GenBank/DDBJ databases">
        <title>MOT database genomes.</title>
        <authorList>
            <person name="Joseph S."/>
            <person name="Aduse-Opoku J."/>
            <person name="Hashim A."/>
            <person name="Wade W."/>
            <person name="Curtis M."/>
        </authorList>
    </citation>
    <scope>NUCLEOTIDE SEQUENCE [LARGE SCALE GENOMIC DNA]</scope>
    <source>
        <strain evidence="1 2">DSM 100099</strain>
    </source>
</reference>
<dbReference type="RefSeq" id="WP_179912600.1">
    <property type="nucleotide sequence ID" value="NZ_JACBYE010000007.1"/>
</dbReference>
<sequence>MPAHHPLRAPALLSMLAVVCGVVLSGCSGSSDPGPGSSAMTGTLHYEKGSVPPPYHYQLTLELTDDEFTLVWSGYDDEVGRTTGTPVDLDAAREILDGSGLLEGDDDTGGCTGGAQAEVDLVVDGDKVRTSGGTCGGEGGAGDVADAIRAIAGDDVVDDAIDEVESAS</sequence>
<protein>
    <submittedName>
        <fullName evidence="1">Uncharacterized protein</fullName>
    </submittedName>
</protein>
<evidence type="ECO:0000313" key="2">
    <source>
        <dbReference type="Proteomes" id="UP000561011"/>
    </source>
</evidence>
<evidence type="ECO:0000313" key="1">
    <source>
        <dbReference type="EMBL" id="NYS92813.1"/>
    </source>
</evidence>
<proteinExistence type="predicted"/>
<organism evidence="1 2">
    <name type="scientific">Sanguibacter inulinus</name>
    <dbReference type="NCBI Taxonomy" id="60922"/>
    <lineage>
        <taxon>Bacteria</taxon>
        <taxon>Bacillati</taxon>
        <taxon>Actinomycetota</taxon>
        <taxon>Actinomycetes</taxon>
        <taxon>Micrococcales</taxon>
        <taxon>Sanguibacteraceae</taxon>
        <taxon>Sanguibacter</taxon>
    </lineage>
</organism>
<dbReference type="AlphaFoldDB" id="A0A853ETV8"/>
<comment type="caution">
    <text evidence="1">The sequence shown here is derived from an EMBL/GenBank/DDBJ whole genome shotgun (WGS) entry which is preliminary data.</text>
</comment>